<dbReference type="CDD" id="cd18617">
    <property type="entry name" value="GH43_XynB-like"/>
    <property type="match status" value="1"/>
</dbReference>
<comment type="similarity">
    <text evidence="1 5">Belongs to the glycosyl hydrolase 43 family.</text>
</comment>
<evidence type="ECO:0000256" key="5">
    <source>
        <dbReference type="RuleBase" id="RU361187"/>
    </source>
</evidence>
<dbReference type="InterPro" id="IPR041542">
    <property type="entry name" value="GH43_C2"/>
</dbReference>
<organism evidence="7 8">
    <name type="scientific">Aspergillus terreus</name>
    <dbReference type="NCBI Taxonomy" id="33178"/>
    <lineage>
        <taxon>Eukaryota</taxon>
        <taxon>Fungi</taxon>
        <taxon>Dikarya</taxon>
        <taxon>Ascomycota</taxon>
        <taxon>Pezizomycotina</taxon>
        <taxon>Eurotiomycetes</taxon>
        <taxon>Eurotiomycetidae</taxon>
        <taxon>Eurotiales</taxon>
        <taxon>Aspergillaceae</taxon>
        <taxon>Aspergillus</taxon>
        <taxon>Aspergillus subgen. Circumdati</taxon>
    </lineage>
</organism>
<dbReference type="VEuPathDB" id="FungiDB:ATEG_05083"/>
<comment type="caution">
    <text evidence="7">The sequence shown here is derived from an EMBL/GenBank/DDBJ whole genome shotgun (WGS) entry which is preliminary data.</text>
</comment>
<keyword evidence="3 5" id="KW-0378">Hydrolase</keyword>
<reference evidence="7 8" key="1">
    <citation type="submission" date="2020-01" db="EMBL/GenBank/DDBJ databases">
        <title>Aspergillus terreus IFO 6365 whole genome shotgun sequence.</title>
        <authorList>
            <person name="Kanamasa S."/>
            <person name="Takahashi H."/>
        </authorList>
    </citation>
    <scope>NUCLEOTIDE SEQUENCE [LARGE SCALE GENOMIC DNA]</scope>
    <source>
        <strain evidence="7 8">IFO 6365</strain>
    </source>
</reference>
<evidence type="ECO:0000256" key="4">
    <source>
        <dbReference type="ARBA" id="ARBA00023295"/>
    </source>
</evidence>
<accession>A0A5M3Z4T1</accession>
<evidence type="ECO:0000256" key="2">
    <source>
        <dbReference type="ARBA" id="ARBA00022729"/>
    </source>
</evidence>
<dbReference type="InterPro" id="IPR051795">
    <property type="entry name" value="Glycosyl_Hydrlase_43"/>
</dbReference>
<evidence type="ECO:0000256" key="1">
    <source>
        <dbReference type="ARBA" id="ARBA00009865"/>
    </source>
</evidence>
<dbReference type="Pfam" id="PF17851">
    <property type="entry name" value="GH43_C2"/>
    <property type="match status" value="1"/>
</dbReference>
<dbReference type="Proteomes" id="UP000452235">
    <property type="component" value="Unassembled WGS sequence"/>
</dbReference>
<dbReference type="Gene3D" id="2.60.120.200">
    <property type="match status" value="1"/>
</dbReference>
<dbReference type="InterPro" id="IPR006710">
    <property type="entry name" value="Glyco_hydro_43"/>
</dbReference>
<name>A0A5M3Z4T1_ASPTE</name>
<sequence>MSSVNPIIPGFAPDPSVVQVGDWFFLCNSSFHLFPGLPIYASQDLVSWKQIGNAINRPSQLSLSKSDTRLHPLQDKDAVLVACGGLYAPTIRYNAGTFYIVCTNVINDGPKTTTANFIISTADIWSDTWSDPVYFEFDGIDPSIFFDEPTGKTYIQGSAAPGPHTTINLFEVDLATGRKRSDEKTIWRGTGGIYPEGPHLYSRNGWYYLLIAEGGTHEGHMVTMARAKGIWGPYEACPSNPILTARDTDEYIQYTGHCDIFEDRRTGRWWCTCLGGRRDRDGRVIMGRETFITAMDWSGEWPVVDQVQLSPRGLAIDAARPRLEAVPGVDLLYIHDPVLENYSLVNGTSGTLTASRVDLSHPQRSPSFVGKRQRQLSGKSCVRIRNIDPAWGAEKLRTGLASFKDEHRYVWIYYDAAALAVVVELVNKAKGIQRVERRPLESAPTSLDLRIEYTETEYRLLYSTEGPVPGVHVATVDTLDLTDPDFTGPVFGICAFAARDGTKVEFQDLSID</sequence>
<dbReference type="InterPro" id="IPR023296">
    <property type="entry name" value="Glyco_hydro_beta-prop_sf"/>
</dbReference>
<dbReference type="Gene3D" id="2.115.10.20">
    <property type="entry name" value="Glycosyl hydrolase domain, family 43"/>
    <property type="match status" value="1"/>
</dbReference>
<evidence type="ECO:0000259" key="6">
    <source>
        <dbReference type="Pfam" id="PF17851"/>
    </source>
</evidence>
<dbReference type="Pfam" id="PF04616">
    <property type="entry name" value="Glyco_hydro_43"/>
    <property type="match status" value="1"/>
</dbReference>
<dbReference type="SUPFAM" id="SSF49899">
    <property type="entry name" value="Concanavalin A-like lectins/glucanases"/>
    <property type="match status" value="1"/>
</dbReference>
<evidence type="ECO:0000313" key="7">
    <source>
        <dbReference type="EMBL" id="GFF15957.1"/>
    </source>
</evidence>
<keyword evidence="2" id="KW-0732">Signal</keyword>
<gene>
    <name evidence="7" type="ORF">ATEIFO6365_0005014700</name>
</gene>
<dbReference type="PANTHER" id="PTHR42812:SF12">
    <property type="entry name" value="BETA-XYLOSIDASE-RELATED"/>
    <property type="match status" value="1"/>
</dbReference>
<protein>
    <submittedName>
        <fullName evidence="7">Xylosidase/arabinosidase</fullName>
    </submittedName>
</protein>
<evidence type="ECO:0000256" key="3">
    <source>
        <dbReference type="ARBA" id="ARBA00022801"/>
    </source>
</evidence>
<proteinExistence type="inferred from homology"/>
<dbReference type="AlphaFoldDB" id="A0A5M3Z4T1"/>
<dbReference type="EMBL" id="BLJY01000005">
    <property type="protein sequence ID" value="GFF15957.1"/>
    <property type="molecule type" value="Genomic_DNA"/>
</dbReference>
<dbReference type="GO" id="GO:0004553">
    <property type="term" value="F:hydrolase activity, hydrolyzing O-glycosyl compounds"/>
    <property type="evidence" value="ECO:0007669"/>
    <property type="project" value="InterPro"/>
</dbReference>
<dbReference type="GO" id="GO:0005975">
    <property type="term" value="P:carbohydrate metabolic process"/>
    <property type="evidence" value="ECO:0007669"/>
    <property type="project" value="InterPro"/>
</dbReference>
<dbReference type="SUPFAM" id="SSF75005">
    <property type="entry name" value="Arabinanase/levansucrase/invertase"/>
    <property type="match status" value="1"/>
</dbReference>
<keyword evidence="4 5" id="KW-0326">Glycosidase</keyword>
<dbReference type="InterPro" id="IPR013320">
    <property type="entry name" value="ConA-like_dom_sf"/>
</dbReference>
<evidence type="ECO:0000313" key="8">
    <source>
        <dbReference type="Proteomes" id="UP000452235"/>
    </source>
</evidence>
<dbReference type="PANTHER" id="PTHR42812">
    <property type="entry name" value="BETA-XYLOSIDASE"/>
    <property type="match status" value="1"/>
</dbReference>
<keyword evidence="8" id="KW-1185">Reference proteome</keyword>
<dbReference type="OrthoDB" id="2139957at2759"/>
<feature type="domain" description="Beta-xylosidase C-terminal Concanavalin A-like" evidence="6">
    <location>
        <begin position="331"/>
        <end position="506"/>
    </location>
</feature>